<dbReference type="PROSITE" id="PS50850">
    <property type="entry name" value="MFS"/>
    <property type="match status" value="1"/>
</dbReference>
<evidence type="ECO:0000256" key="6">
    <source>
        <dbReference type="ARBA" id="ARBA00022989"/>
    </source>
</evidence>
<dbReference type="InterPro" id="IPR020846">
    <property type="entry name" value="MFS_dom"/>
</dbReference>
<dbReference type="EMBL" id="RDEX01000001">
    <property type="protein sequence ID" value="RLY94243.1"/>
    <property type="molecule type" value="Genomic_DNA"/>
</dbReference>
<reference evidence="11 12" key="1">
    <citation type="submission" date="2018-10" db="EMBL/GenBank/DDBJ databases">
        <title>Kocuria tytonicola, new bacteria from the preen glands of American barn owls (Tyto furcata).</title>
        <authorList>
            <person name="Braun M.S."/>
            <person name="Wang E."/>
            <person name="Zimmermann S."/>
            <person name="Boutin S."/>
            <person name="Wagner H."/>
            <person name="Wink M."/>
        </authorList>
    </citation>
    <scope>NUCLEOTIDE SEQUENCE [LARGE SCALE GENOMIC DNA]</scope>
    <source>
        <strain evidence="11 12">473</strain>
    </source>
</reference>
<feature type="transmembrane region" description="Helical" evidence="9">
    <location>
        <begin position="382"/>
        <end position="404"/>
    </location>
</feature>
<keyword evidence="6 9" id="KW-1133">Transmembrane helix</keyword>
<evidence type="ECO:0000256" key="5">
    <source>
        <dbReference type="ARBA" id="ARBA00022692"/>
    </source>
</evidence>
<proteinExistence type="inferred from homology"/>
<evidence type="ECO:0000256" key="4">
    <source>
        <dbReference type="ARBA" id="ARBA00022475"/>
    </source>
</evidence>
<feature type="transmembrane region" description="Helical" evidence="9">
    <location>
        <begin position="180"/>
        <end position="205"/>
    </location>
</feature>
<feature type="compositionally biased region" description="Pro residues" evidence="8">
    <location>
        <begin position="25"/>
        <end position="36"/>
    </location>
</feature>
<comment type="caution">
    <text evidence="11">The sequence shown here is derived from an EMBL/GenBank/DDBJ whole genome shotgun (WGS) entry which is preliminary data.</text>
</comment>
<evidence type="ECO:0000313" key="12">
    <source>
        <dbReference type="Proteomes" id="UP000277871"/>
    </source>
</evidence>
<keyword evidence="4" id="KW-1003">Cell membrane</keyword>
<dbReference type="InterPro" id="IPR005829">
    <property type="entry name" value="Sugar_transporter_CS"/>
</dbReference>
<feature type="domain" description="Major facilitator superfamily (MFS) profile" evidence="10">
    <location>
        <begin position="53"/>
        <end position="440"/>
    </location>
</feature>
<feature type="transmembrane region" description="Helical" evidence="9">
    <location>
        <begin position="291"/>
        <end position="313"/>
    </location>
</feature>
<dbReference type="InterPro" id="IPR036259">
    <property type="entry name" value="MFS_trans_sf"/>
</dbReference>
<keyword evidence="3" id="KW-0813">Transport</keyword>
<dbReference type="SUPFAM" id="SSF103473">
    <property type="entry name" value="MFS general substrate transporter"/>
    <property type="match status" value="1"/>
</dbReference>
<evidence type="ECO:0000259" key="10">
    <source>
        <dbReference type="PROSITE" id="PS50850"/>
    </source>
</evidence>
<evidence type="ECO:0000256" key="1">
    <source>
        <dbReference type="ARBA" id="ARBA00004651"/>
    </source>
</evidence>
<gene>
    <name evidence="11" type="ORF">EAE32_03260</name>
</gene>
<dbReference type="InterPro" id="IPR004812">
    <property type="entry name" value="Efflux_drug-R_Bcr/CmlA"/>
</dbReference>
<evidence type="ECO:0000256" key="8">
    <source>
        <dbReference type="SAM" id="MobiDB-lite"/>
    </source>
</evidence>
<dbReference type="Gene3D" id="1.20.1720.10">
    <property type="entry name" value="Multidrug resistance protein D"/>
    <property type="match status" value="1"/>
</dbReference>
<comment type="similarity">
    <text evidence="2">Belongs to the major facilitator superfamily. Bcr/CmlA family.</text>
</comment>
<feature type="transmembrane region" description="Helical" evidence="9">
    <location>
        <begin position="147"/>
        <end position="168"/>
    </location>
</feature>
<dbReference type="RefSeq" id="WP_121864163.1">
    <property type="nucleotide sequence ID" value="NZ_RDEX01000001.1"/>
</dbReference>
<feature type="region of interest" description="Disordered" evidence="8">
    <location>
        <begin position="1"/>
        <end position="44"/>
    </location>
</feature>
<dbReference type="AlphaFoldDB" id="A0A3L9L5I3"/>
<evidence type="ECO:0000256" key="2">
    <source>
        <dbReference type="ARBA" id="ARBA00006236"/>
    </source>
</evidence>
<dbReference type="GO" id="GO:0042910">
    <property type="term" value="F:xenobiotic transmembrane transporter activity"/>
    <property type="evidence" value="ECO:0007669"/>
    <property type="project" value="InterPro"/>
</dbReference>
<feature type="compositionally biased region" description="Basic and acidic residues" evidence="8">
    <location>
        <begin position="1"/>
        <end position="24"/>
    </location>
</feature>
<feature type="transmembrane region" description="Helical" evidence="9">
    <location>
        <begin position="54"/>
        <end position="71"/>
    </location>
</feature>
<dbReference type="Proteomes" id="UP000277871">
    <property type="component" value="Unassembled WGS sequence"/>
</dbReference>
<feature type="transmembrane region" description="Helical" evidence="9">
    <location>
        <begin position="122"/>
        <end position="141"/>
    </location>
</feature>
<name>A0A3L9L5I3_9MICC</name>
<keyword evidence="12" id="KW-1185">Reference proteome</keyword>
<dbReference type="GO" id="GO:1990961">
    <property type="term" value="P:xenobiotic detoxification by transmembrane export across the plasma membrane"/>
    <property type="evidence" value="ECO:0007669"/>
    <property type="project" value="InterPro"/>
</dbReference>
<dbReference type="NCBIfam" id="TIGR00710">
    <property type="entry name" value="efflux_Bcr_CflA"/>
    <property type="match status" value="1"/>
</dbReference>
<comment type="subcellular location">
    <subcellularLocation>
        <location evidence="1">Cell membrane</location>
        <topology evidence="1">Multi-pass membrane protein</topology>
    </subcellularLocation>
</comment>
<evidence type="ECO:0000256" key="9">
    <source>
        <dbReference type="SAM" id="Phobius"/>
    </source>
</evidence>
<keyword evidence="5 9" id="KW-0812">Transmembrane</keyword>
<dbReference type="PANTHER" id="PTHR23502:SF132">
    <property type="entry name" value="POLYAMINE TRANSPORTER 2-RELATED"/>
    <property type="match status" value="1"/>
</dbReference>
<dbReference type="PROSITE" id="PS00216">
    <property type="entry name" value="SUGAR_TRANSPORT_1"/>
    <property type="match status" value="1"/>
</dbReference>
<dbReference type="InterPro" id="IPR011701">
    <property type="entry name" value="MFS"/>
</dbReference>
<feature type="transmembrane region" description="Helical" evidence="9">
    <location>
        <begin position="262"/>
        <end position="285"/>
    </location>
</feature>
<keyword evidence="7 9" id="KW-0472">Membrane</keyword>
<feature type="transmembrane region" description="Helical" evidence="9">
    <location>
        <begin position="91"/>
        <end position="110"/>
    </location>
</feature>
<accession>A0A3L9L5I3</accession>
<dbReference type="CDD" id="cd17320">
    <property type="entry name" value="MFS_MdfA_MDR_like"/>
    <property type="match status" value="1"/>
</dbReference>
<feature type="transmembrane region" description="Helical" evidence="9">
    <location>
        <begin position="325"/>
        <end position="347"/>
    </location>
</feature>
<dbReference type="PANTHER" id="PTHR23502">
    <property type="entry name" value="MAJOR FACILITATOR SUPERFAMILY"/>
    <property type="match status" value="1"/>
</dbReference>
<dbReference type="Pfam" id="PF07690">
    <property type="entry name" value="MFS_1"/>
    <property type="match status" value="1"/>
</dbReference>
<organism evidence="11 12">
    <name type="scientific">Kocuria tytonicola</name>
    <dbReference type="NCBI Taxonomy" id="2055946"/>
    <lineage>
        <taxon>Bacteria</taxon>
        <taxon>Bacillati</taxon>
        <taxon>Actinomycetota</taxon>
        <taxon>Actinomycetes</taxon>
        <taxon>Micrococcales</taxon>
        <taxon>Micrococcaceae</taxon>
        <taxon>Kocuria</taxon>
    </lineage>
</organism>
<evidence type="ECO:0000313" key="11">
    <source>
        <dbReference type="EMBL" id="RLY94243.1"/>
    </source>
</evidence>
<feature type="transmembrane region" description="Helical" evidence="9">
    <location>
        <begin position="353"/>
        <end position="375"/>
    </location>
</feature>
<evidence type="ECO:0000256" key="3">
    <source>
        <dbReference type="ARBA" id="ARBA00022448"/>
    </source>
</evidence>
<feature type="transmembrane region" description="Helical" evidence="9">
    <location>
        <begin position="416"/>
        <end position="435"/>
    </location>
</feature>
<feature type="transmembrane region" description="Helical" evidence="9">
    <location>
        <begin position="211"/>
        <end position="231"/>
    </location>
</feature>
<sequence length="440" mass="45191">MPQEHESPHPEPQHPEPRHPESKDPAPPPRSSPGPEPSDLVPSRLALGPRRDRIVLVGSLGILSAVSPMATDMYLASLPQMAQWFGAPASLVQLTLTAYMVGMAAGQFLLGPLSDVLGRRRLMIAGNLVFLLSSAGIILAPDVRLVLALRLLQGVAGAAGVVIARAVVSDIARGRRAAQLYSVLSLITSLAPVVAPLAGGVIASVADWRTAFAVLTVFGAVMLACSVLVVPETLPPDARSRGGLGRTLRNAGAVLGDRPFTLYALSFAFAFGALFSYISASSFVVQNVLGFSALGYSVVFALNACGSIVTGVVNTRIVGTRSPESLLLAGVTGLAVFSGLNLALALLGAVGTVTLALIFLAQSCMGFVLGNAVALAQRRAQAVQLAGTGAAVVGTGQFVMAGLVTPLTGLGGEDTAVPMLVCMAGCAVVSVLLVLRARRH</sequence>
<protein>
    <submittedName>
        <fullName evidence="11">Bcr/CflA family efflux MFS transporter</fullName>
    </submittedName>
</protein>
<dbReference type="GO" id="GO:0005886">
    <property type="term" value="C:plasma membrane"/>
    <property type="evidence" value="ECO:0007669"/>
    <property type="project" value="UniProtKB-SubCell"/>
</dbReference>
<evidence type="ECO:0000256" key="7">
    <source>
        <dbReference type="ARBA" id="ARBA00023136"/>
    </source>
</evidence>